<dbReference type="Proteomes" id="UP000584642">
    <property type="component" value="Unassembled WGS sequence"/>
</dbReference>
<protein>
    <recommendedName>
        <fullName evidence="1">diguanylate cyclase</fullName>
        <ecNumber evidence="1">2.7.7.65</ecNumber>
    </recommendedName>
</protein>
<organism evidence="7 8">
    <name type="scientific">Azospirillum oleiclasticum</name>
    <dbReference type="NCBI Taxonomy" id="2735135"/>
    <lineage>
        <taxon>Bacteria</taxon>
        <taxon>Pseudomonadati</taxon>
        <taxon>Pseudomonadota</taxon>
        <taxon>Alphaproteobacteria</taxon>
        <taxon>Rhodospirillales</taxon>
        <taxon>Azospirillaceae</taxon>
        <taxon>Azospirillum</taxon>
    </lineage>
</organism>
<dbReference type="InterPro" id="IPR000014">
    <property type="entry name" value="PAS"/>
</dbReference>
<dbReference type="NCBIfam" id="TIGR00254">
    <property type="entry name" value="GGDEF"/>
    <property type="match status" value="1"/>
</dbReference>
<evidence type="ECO:0000259" key="5">
    <source>
        <dbReference type="PROSITE" id="PS50113"/>
    </source>
</evidence>
<dbReference type="PANTHER" id="PTHR45138:SF9">
    <property type="entry name" value="DIGUANYLATE CYCLASE DGCM-RELATED"/>
    <property type="match status" value="1"/>
</dbReference>
<dbReference type="InterPro" id="IPR001789">
    <property type="entry name" value="Sig_transdc_resp-reg_receiver"/>
</dbReference>
<feature type="domain" description="Response regulatory" evidence="4">
    <location>
        <begin position="28"/>
        <end position="152"/>
    </location>
</feature>
<dbReference type="InterPro" id="IPR043128">
    <property type="entry name" value="Rev_trsase/Diguanyl_cyclase"/>
</dbReference>
<evidence type="ECO:0000256" key="2">
    <source>
        <dbReference type="ARBA" id="ARBA00034247"/>
    </source>
</evidence>
<dbReference type="PROSITE" id="PS50110">
    <property type="entry name" value="RESPONSE_REGULATORY"/>
    <property type="match status" value="1"/>
</dbReference>
<dbReference type="InterPro" id="IPR011006">
    <property type="entry name" value="CheY-like_superfamily"/>
</dbReference>
<gene>
    <name evidence="7" type="ORF">HND93_09775</name>
</gene>
<dbReference type="InterPro" id="IPR050469">
    <property type="entry name" value="Diguanylate_Cyclase"/>
</dbReference>
<dbReference type="InterPro" id="IPR029787">
    <property type="entry name" value="Nucleotide_cyclase"/>
</dbReference>
<dbReference type="SUPFAM" id="SSF55073">
    <property type="entry name" value="Nucleotide cyclase"/>
    <property type="match status" value="1"/>
</dbReference>
<keyword evidence="3" id="KW-0597">Phosphoprotein</keyword>
<comment type="catalytic activity">
    <reaction evidence="2">
        <text>2 GTP = 3',3'-c-di-GMP + 2 diphosphate</text>
        <dbReference type="Rhea" id="RHEA:24898"/>
        <dbReference type="ChEBI" id="CHEBI:33019"/>
        <dbReference type="ChEBI" id="CHEBI:37565"/>
        <dbReference type="ChEBI" id="CHEBI:58805"/>
        <dbReference type="EC" id="2.7.7.65"/>
    </reaction>
</comment>
<accession>A0ABX2T9R0</accession>
<reference evidence="7 8" key="1">
    <citation type="submission" date="2020-05" db="EMBL/GenBank/DDBJ databases">
        <title>Azospirillum oleiclasticum sp. nov, a nitrogen-fixing and heavy crude oil-emulsifying bacterium isolated from the crude oil of Yumen Oilfield.</title>
        <authorList>
            <person name="Wu D."/>
            <person name="Cai M."/>
            <person name="Zhang X."/>
        </authorList>
    </citation>
    <scope>NUCLEOTIDE SEQUENCE [LARGE SCALE GENOMIC DNA]</scope>
    <source>
        <strain evidence="7 8">ROY-1-1-2</strain>
    </source>
</reference>
<dbReference type="CDD" id="cd00156">
    <property type="entry name" value="REC"/>
    <property type="match status" value="1"/>
</dbReference>
<dbReference type="SUPFAM" id="SSF55785">
    <property type="entry name" value="PYP-like sensor domain (PAS domain)"/>
    <property type="match status" value="1"/>
</dbReference>
<dbReference type="SUPFAM" id="SSF52172">
    <property type="entry name" value="CheY-like"/>
    <property type="match status" value="1"/>
</dbReference>
<keyword evidence="8" id="KW-1185">Reference proteome</keyword>
<feature type="domain" description="PAC" evidence="5">
    <location>
        <begin position="253"/>
        <end position="305"/>
    </location>
</feature>
<proteinExistence type="predicted"/>
<dbReference type="PROSITE" id="PS50113">
    <property type="entry name" value="PAC"/>
    <property type="match status" value="1"/>
</dbReference>
<dbReference type="EMBL" id="JABFDB010000005">
    <property type="protein sequence ID" value="NYZ20002.1"/>
    <property type="molecule type" value="Genomic_DNA"/>
</dbReference>
<dbReference type="PROSITE" id="PS50887">
    <property type="entry name" value="GGDEF"/>
    <property type="match status" value="1"/>
</dbReference>
<evidence type="ECO:0000259" key="6">
    <source>
        <dbReference type="PROSITE" id="PS50887"/>
    </source>
</evidence>
<dbReference type="InterPro" id="IPR000160">
    <property type="entry name" value="GGDEF_dom"/>
</dbReference>
<dbReference type="Gene3D" id="3.30.70.270">
    <property type="match status" value="1"/>
</dbReference>
<comment type="caution">
    <text evidence="7">The sequence shown here is derived from an EMBL/GenBank/DDBJ whole genome shotgun (WGS) entry which is preliminary data.</text>
</comment>
<dbReference type="Pfam" id="PF00072">
    <property type="entry name" value="Response_reg"/>
    <property type="match status" value="1"/>
</dbReference>
<evidence type="ECO:0000313" key="8">
    <source>
        <dbReference type="Proteomes" id="UP000584642"/>
    </source>
</evidence>
<feature type="modified residue" description="4-aspartylphosphate" evidence="3">
    <location>
        <position position="83"/>
    </location>
</feature>
<dbReference type="NCBIfam" id="TIGR00229">
    <property type="entry name" value="sensory_box"/>
    <property type="match status" value="1"/>
</dbReference>
<dbReference type="SMART" id="SM00267">
    <property type="entry name" value="GGDEF"/>
    <property type="match status" value="1"/>
</dbReference>
<evidence type="ECO:0000313" key="7">
    <source>
        <dbReference type="EMBL" id="NYZ20002.1"/>
    </source>
</evidence>
<evidence type="ECO:0000256" key="3">
    <source>
        <dbReference type="PROSITE-ProRule" id="PRU00169"/>
    </source>
</evidence>
<dbReference type="CDD" id="cd01949">
    <property type="entry name" value="GGDEF"/>
    <property type="match status" value="1"/>
</dbReference>
<feature type="domain" description="GGDEF" evidence="6">
    <location>
        <begin position="337"/>
        <end position="469"/>
    </location>
</feature>
<dbReference type="Gene3D" id="3.30.450.20">
    <property type="entry name" value="PAS domain"/>
    <property type="match status" value="1"/>
</dbReference>
<sequence length="469" mass="51300">MSVFVDDLFPCDDGTGVQPPAERPSPWPILVVDDDEQVHAMTRLLLKDFDFDGRDFEMLSAHSAAEARAILAARPDIPVVLLDVVMETPDAGLQLVHHIRRELGNRHIRIILRTGQPGQAPEREVVVAYDINDYRSKNDLTSNRLFTSLVSALRGWRDLTTIECLNRSLEARVAERTAELARRQAMAEEQTRFVENLVELMPSPVWYQEAGGTYRICNRAFRALFGGGMATVGADPPAFGGLAAPAAGTEPPPAVETAVMDADGQVREVLVMRKALAGPDGGTAGVVGIAMDITERRRMERELHRLAITDPLSGTYNRRHLLDRVEAALRDVEAGNRPFCLVMLDIDHFKRINDDHGHAAGDEAIRATVAEIRRHLRAGDSVGRIGGEEFAILLPDTTLADAGRVAERLRVGLAAMAVPLPQGHSHGLTASFGITQARGALDSMEAVLHRADQALYRAKALGRNRIELG</sequence>
<dbReference type="InterPro" id="IPR035965">
    <property type="entry name" value="PAS-like_dom_sf"/>
</dbReference>
<evidence type="ECO:0000256" key="1">
    <source>
        <dbReference type="ARBA" id="ARBA00012528"/>
    </source>
</evidence>
<evidence type="ECO:0000259" key="4">
    <source>
        <dbReference type="PROSITE" id="PS50110"/>
    </source>
</evidence>
<dbReference type="PANTHER" id="PTHR45138">
    <property type="entry name" value="REGULATORY COMPONENTS OF SENSORY TRANSDUCTION SYSTEM"/>
    <property type="match status" value="1"/>
</dbReference>
<dbReference type="EC" id="2.7.7.65" evidence="1"/>
<dbReference type="Pfam" id="PF00990">
    <property type="entry name" value="GGDEF"/>
    <property type="match status" value="1"/>
</dbReference>
<dbReference type="Gene3D" id="3.40.50.2300">
    <property type="match status" value="1"/>
</dbReference>
<dbReference type="InterPro" id="IPR000700">
    <property type="entry name" value="PAS-assoc_C"/>
</dbReference>
<name>A0ABX2T9R0_9PROT</name>